<proteinExistence type="predicted"/>
<name>A0AAQ3PVU4_PASNO</name>
<dbReference type="Proteomes" id="UP001341281">
    <property type="component" value="Chromosome 01"/>
</dbReference>
<dbReference type="CDD" id="cd09272">
    <property type="entry name" value="RNase_HI_RT_Ty1"/>
    <property type="match status" value="1"/>
</dbReference>
<dbReference type="EMBL" id="CP144745">
    <property type="protein sequence ID" value="WVZ53902.1"/>
    <property type="molecule type" value="Genomic_DNA"/>
</dbReference>
<organism evidence="1 2">
    <name type="scientific">Paspalum notatum var. saurae</name>
    <dbReference type="NCBI Taxonomy" id="547442"/>
    <lineage>
        <taxon>Eukaryota</taxon>
        <taxon>Viridiplantae</taxon>
        <taxon>Streptophyta</taxon>
        <taxon>Embryophyta</taxon>
        <taxon>Tracheophyta</taxon>
        <taxon>Spermatophyta</taxon>
        <taxon>Magnoliopsida</taxon>
        <taxon>Liliopsida</taxon>
        <taxon>Poales</taxon>
        <taxon>Poaceae</taxon>
        <taxon>PACMAD clade</taxon>
        <taxon>Panicoideae</taxon>
        <taxon>Andropogonodae</taxon>
        <taxon>Paspaleae</taxon>
        <taxon>Paspalinae</taxon>
        <taxon>Paspalum</taxon>
    </lineage>
</organism>
<keyword evidence="2" id="KW-1185">Reference proteome</keyword>
<evidence type="ECO:0000313" key="2">
    <source>
        <dbReference type="Proteomes" id="UP001341281"/>
    </source>
</evidence>
<gene>
    <name evidence="1" type="ORF">U9M48_004789</name>
</gene>
<dbReference type="PANTHER" id="PTHR11439">
    <property type="entry name" value="GAG-POL-RELATED RETROTRANSPOSON"/>
    <property type="match status" value="1"/>
</dbReference>
<accession>A0AAQ3PVU4</accession>
<dbReference type="PANTHER" id="PTHR11439:SF515">
    <property type="entry name" value="GAG-POL POLYPROTEIN"/>
    <property type="match status" value="1"/>
</dbReference>
<protein>
    <submittedName>
        <fullName evidence="1">Uncharacterized protein</fullName>
    </submittedName>
</protein>
<reference evidence="1 2" key="1">
    <citation type="submission" date="2024-02" db="EMBL/GenBank/DDBJ databases">
        <title>High-quality chromosome-scale genome assembly of Pensacola bahiagrass (Paspalum notatum Flugge var. saurae).</title>
        <authorList>
            <person name="Vega J.M."/>
            <person name="Podio M."/>
            <person name="Orjuela J."/>
            <person name="Siena L.A."/>
            <person name="Pessino S.C."/>
            <person name="Combes M.C."/>
            <person name="Mariac C."/>
            <person name="Albertini E."/>
            <person name="Pupilli F."/>
            <person name="Ortiz J.P.A."/>
            <person name="Leblanc O."/>
        </authorList>
    </citation>
    <scope>NUCLEOTIDE SEQUENCE [LARGE SCALE GENOMIC DNA]</scope>
    <source>
        <strain evidence="1">R1</strain>
        <tissue evidence="1">Leaf</tissue>
    </source>
</reference>
<evidence type="ECO:0000313" key="1">
    <source>
        <dbReference type="EMBL" id="WVZ53902.1"/>
    </source>
</evidence>
<dbReference type="AlphaFoldDB" id="A0AAQ3PVU4"/>
<sequence>MARDIDGRKSTSGVIFFLGGNVITWQSSKQRVIALSSCEAEYIAAATAACQAIWLTRLVHDMVGVEPRASDLKVDNQAAIALSKNLVFHDRSKHIDTKFHFIRECVDKGQISIWHTPTEQQLADILTKPLGRDRFLKLCALIGVQNVGEIKD</sequence>